<evidence type="ECO:0000256" key="17">
    <source>
        <dbReference type="ARBA" id="ARBA00023303"/>
    </source>
</evidence>
<feature type="compositionally biased region" description="Low complexity" evidence="28">
    <location>
        <begin position="1010"/>
        <end position="1030"/>
    </location>
</feature>
<feature type="region of interest" description="Disordered" evidence="28">
    <location>
        <begin position="1007"/>
        <end position="1066"/>
    </location>
</feature>
<keyword evidence="4" id="KW-0813">Transport</keyword>
<dbReference type="FunFam" id="1.10.287.70:FF:000015">
    <property type="entry name" value="Calcium-activated potassium channel subunit alpha-1 isoform X7"/>
    <property type="match status" value="1"/>
</dbReference>
<evidence type="ECO:0000256" key="24">
    <source>
        <dbReference type="ARBA" id="ARBA00031597"/>
    </source>
</evidence>
<keyword evidence="6" id="KW-0633">Potassium transport</keyword>
<evidence type="ECO:0000256" key="1">
    <source>
        <dbReference type="ARBA" id="ARBA00004651"/>
    </source>
</evidence>
<feature type="domain" description="RCK N-terminal" evidence="30">
    <location>
        <begin position="217"/>
        <end position="360"/>
    </location>
</feature>
<evidence type="ECO:0000256" key="19">
    <source>
        <dbReference type="ARBA" id="ARBA00029583"/>
    </source>
</evidence>
<keyword evidence="13" id="KW-0630">Potassium</keyword>
<feature type="transmembrane region" description="Helical" evidence="29">
    <location>
        <begin position="138"/>
        <end position="157"/>
    </location>
</feature>
<evidence type="ECO:0000256" key="29">
    <source>
        <dbReference type="SAM" id="Phobius"/>
    </source>
</evidence>
<dbReference type="Proteomes" id="UP001219934">
    <property type="component" value="Unassembled WGS sequence"/>
</dbReference>
<dbReference type="SUPFAM" id="SSF81324">
    <property type="entry name" value="Voltage-gated potassium channels"/>
    <property type="match status" value="1"/>
</dbReference>
<evidence type="ECO:0000256" key="28">
    <source>
        <dbReference type="SAM" id="MobiDB-lite"/>
    </source>
</evidence>
<evidence type="ECO:0000256" key="7">
    <source>
        <dbReference type="ARBA" id="ARBA00022692"/>
    </source>
</evidence>
<evidence type="ECO:0000256" key="26">
    <source>
        <dbReference type="ARBA" id="ARBA00033447"/>
    </source>
</evidence>
<dbReference type="SUPFAM" id="SSF51735">
    <property type="entry name" value="NAD(P)-binding Rossmann-fold domains"/>
    <property type="match status" value="1"/>
</dbReference>
<dbReference type="Pfam" id="PF03493">
    <property type="entry name" value="BK_channel_a"/>
    <property type="match status" value="1"/>
</dbReference>
<comment type="caution">
    <text evidence="31">The sequence shown here is derived from an EMBL/GenBank/DDBJ whole genome shotgun (WGS) entry which is preliminary data.</text>
</comment>
<evidence type="ECO:0000256" key="16">
    <source>
        <dbReference type="ARBA" id="ARBA00023136"/>
    </source>
</evidence>
<dbReference type="EMBL" id="JAPTMU010000007">
    <property type="protein sequence ID" value="KAJ4940433.1"/>
    <property type="molecule type" value="Genomic_DNA"/>
</dbReference>
<reference evidence="31" key="1">
    <citation type="submission" date="2022-11" db="EMBL/GenBank/DDBJ databases">
        <title>Chromosome-level genome of Pogonophryne albipinna.</title>
        <authorList>
            <person name="Jo E."/>
        </authorList>
    </citation>
    <scope>NUCLEOTIDE SEQUENCE</scope>
    <source>
        <strain evidence="31">SGF0006</strain>
        <tissue evidence="31">Muscle</tissue>
    </source>
</reference>
<dbReference type="InterPro" id="IPR036291">
    <property type="entry name" value="NAD(P)-bd_dom_sf"/>
</dbReference>
<evidence type="ECO:0000256" key="12">
    <source>
        <dbReference type="ARBA" id="ARBA00022882"/>
    </source>
</evidence>
<evidence type="ECO:0000256" key="14">
    <source>
        <dbReference type="ARBA" id="ARBA00022989"/>
    </source>
</evidence>
<feature type="transmembrane region" description="Helical" evidence="29">
    <location>
        <begin position="169"/>
        <end position="187"/>
    </location>
</feature>
<feature type="transmembrane region" description="Helical" evidence="29">
    <location>
        <begin position="102"/>
        <end position="123"/>
    </location>
</feature>
<dbReference type="Pfam" id="PF22614">
    <property type="entry name" value="Slo-like_RCK"/>
    <property type="match status" value="2"/>
</dbReference>
<keyword evidence="32" id="KW-1185">Reference proteome</keyword>
<dbReference type="Pfam" id="PF00520">
    <property type="entry name" value="Ion_trans"/>
    <property type="match status" value="1"/>
</dbReference>
<dbReference type="InterPro" id="IPR003929">
    <property type="entry name" value="K_chnl_BK_asu"/>
</dbReference>
<dbReference type="GO" id="GO:0045211">
    <property type="term" value="C:postsynaptic membrane"/>
    <property type="evidence" value="ECO:0007669"/>
    <property type="project" value="TreeGrafter"/>
</dbReference>
<keyword evidence="11" id="KW-0460">Magnesium</keyword>
<dbReference type="GO" id="GO:0046872">
    <property type="term" value="F:metal ion binding"/>
    <property type="evidence" value="ECO:0007669"/>
    <property type="project" value="UniProtKB-KW"/>
</dbReference>
<name>A0AAD6FMA5_9TELE</name>
<keyword evidence="9" id="KW-0631">Potassium channel</keyword>
<evidence type="ECO:0000256" key="6">
    <source>
        <dbReference type="ARBA" id="ARBA00022538"/>
    </source>
</evidence>
<evidence type="ECO:0000256" key="10">
    <source>
        <dbReference type="ARBA" id="ARBA00022837"/>
    </source>
</evidence>
<keyword evidence="10" id="KW-0106">Calcium</keyword>
<evidence type="ECO:0000256" key="27">
    <source>
        <dbReference type="ARBA" id="ARBA00034430"/>
    </source>
</evidence>
<proteinExistence type="inferred from homology"/>
<organism evidence="31 32">
    <name type="scientific">Pogonophryne albipinna</name>
    <dbReference type="NCBI Taxonomy" id="1090488"/>
    <lineage>
        <taxon>Eukaryota</taxon>
        <taxon>Metazoa</taxon>
        <taxon>Chordata</taxon>
        <taxon>Craniata</taxon>
        <taxon>Vertebrata</taxon>
        <taxon>Euteleostomi</taxon>
        <taxon>Actinopterygii</taxon>
        <taxon>Neopterygii</taxon>
        <taxon>Teleostei</taxon>
        <taxon>Neoteleostei</taxon>
        <taxon>Acanthomorphata</taxon>
        <taxon>Eupercaria</taxon>
        <taxon>Perciformes</taxon>
        <taxon>Notothenioidei</taxon>
        <taxon>Pogonophryne</taxon>
    </lineage>
</organism>
<evidence type="ECO:0000256" key="8">
    <source>
        <dbReference type="ARBA" id="ARBA00022723"/>
    </source>
</evidence>
<dbReference type="PROSITE" id="PS51201">
    <property type="entry name" value="RCK_N"/>
    <property type="match status" value="2"/>
</dbReference>
<dbReference type="FunFam" id="3.40.50.720:FF:000005">
    <property type="entry name" value="calcium-activated potassium channel subunit alpha-1 isoform X6"/>
    <property type="match status" value="1"/>
</dbReference>
<evidence type="ECO:0000256" key="9">
    <source>
        <dbReference type="ARBA" id="ARBA00022826"/>
    </source>
</evidence>
<feature type="domain" description="RCK N-terminal" evidence="30">
    <location>
        <begin position="661"/>
        <end position="805"/>
    </location>
</feature>
<dbReference type="Pfam" id="PF21014">
    <property type="entry name" value="Slowpoke_C"/>
    <property type="match status" value="1"/>
</dbReference>
<evidence type="ECO:0000256" key="23">
    <source>
        <dbReference type="ARBA" id="ARBA00030652"/>
    </source>
</evidence>
<comment type="catalytic activity">
    <reaction evidence="27">
        <text>K(+)(in) = K(+)(out)</text>
        <dbReference type="Rhea" id="RHEA:29463"/>
        <dbReference type="ChEBI" id="CHEBI:29103"/>
    </reaction>
</comment>
<feature type="region of interest" description="Disordered" evidence="28">
    <location>
        <begin position="585"/>
        <end position="619"/>
    </location>
</feature>
<dbReference type="AlphaFoldDB" id="A0AAD6FMA5"/>
<gene>
    <name evidence="31" type="ORF">JOQ06_026736</name>
</gene>
<dbReference type="PANTHER" id="PTHR10027">
    <property type="entry name" value="CALCIUM-ACTIVATED POTASSIUM CHANNEL ALPHA CHAIN"/>
    <property type="match status" value="1"/>
</dbReference>
<dbReference type="Gene3D" id="3.40.50.720">
    <property type="entry name" value="NAD(P)-binding Rossmann-like Domain"/>
    <property type="match status" value="2"/>
</dbReference>
<dbReference type="GO" id="GO:0060072">
    <property type="term" value="F:large conductance calcium-activated potassium channel activity"/>
    <property type="evidence" value="ECO:0007669"/>
    <property type="project" value="TreeGrafter"/>
</dbReference>
<evidence type="ECO:0000256" key="20">
    <source>
        <dbReference type="ARBA" id="ARBA00030288"/>
    </source>
</evidence>
<evidence type="ECO:0000256" key="18">
    <source>
        <dbReference type="ARBA" id="ARBA00029579"/>
    </source>
</evidence>
<evidence type="ECO:0000256" key="11">
    <source>
        <dbReference type="ARBA" id="ARBA00022842"/>
    </source>
</evidence>
<accession>A0AAD6FMA5</accession>
<dbReference type="PRINTS" id="PR01449">
    <property type="entry name" value="BKCHANNELA"/>
</dbReference>
<evidence type="ECO:0000259" key="30">
    <source>
        <dbReference type="PROSITE" id="PS51201"/>
    </source>
</evidence>
<keyword evidence="7 29" id="KW-0812">Transmembrane</keyword>
<keyword evidence="8" id="KW-0479">Metal-binding</keyword>
<keyword evidence="16 29" id="KW-0472">Membrane</keyword>
<protein>
    <recommendedName>
        <fullName evidence="3">Calcium-activated potassium channel subunit alpha-1</fullName>
    </recommendedName>
    <alternativeName>
        <fullName evidence="18">BK channel</fullName>
    </alternativeName>
    <alternativeName>
        <fullName evidence="22">BKCA alpha</fullName>
    </alternativeName>
    <alternativeName>
        <fullName evidence="20">Calcium-activated potassium channel, subfamily M subunit alpha-1</fullName>
    </alternativeName>
    <alternativeName>
        <fullName evidence="24">K(VCA)alpha</fullName>
    </alternativeName>
    <alternativeName>
        <fullName evidence="23">KCa1.1</fullName>
    </alternativeName>
    <alternativeName>
        <fullName evidence="25">Maxi K channel</fullName>
    </alternativeName>
    <alternativeName>
        <fullName evidence="19">Slo-alpha</fullName>
    </alternativeName>
    <alternativeName>
        <fullName evidence="21">Slo1</fullName>
    </alternativeName>
    <alternativeName>
        <fullName evidence="26">Slowpoke homolog</fullName>
    </alternativeName>
</protein>
<evidence type="ECO:0000256" key="4">
    <source>
        <dbReference type="ARBA" id="ARBA00022448"/>
    </source>
</evidence>
<dbReference type="InterPro" id="IPR047871">
    <property type="entry name" value="K_chnl_Slo-like"/>
</dbReference>
<evidence type="ECO:0000256" key="13">
    <source>
        <dbReference type="ARBA" id="ARBA00022958"/>
    </source>
</evidence>
<dbReference type="Gene3D" id="1.10.287.70">
    <property type="match status" value="1"/>
</dbReference>
<evidence type="ECO:0000256" key="25">
    <source>
        <dbReference type="ARBA" id="ARBA00031999"/>
    </source>
</evidence>
<keyword evidence="14 29" id="KW-1133">Transmembrane helix</keyword>
<keyword evidence="15" id="KW-0406">Ion transport</keyword>
<dbReference type="FunFam" id="3.40.50.720:FF:000098">
    <property type="entry name" value="calcium-activated potassium channel subunit alpha-1 isoform X3"/>
    <property type="match status" value="1"/>
</dbReference>
<dbReference type="InterPro" id="IPR003148">
    <property type="entry name" value="RCK_N"/>
</dbReference>
<keyword evidence="5" id="KW-1003">Cell membrane</keyword>
<dbReference type="InterPro" id="IPR005821">
    <property type="entry name" value="Ion_trans_dom"/>
</dbReference>
<keyword evidence="17" id="KW-0407">Ion channel</keyword>
<evidence type="ECO:0000256" key="3">
    <source>
        <dbReference type="ARBA" id="ARBA00018044"/>
    </source>
</evidence>
<feature type="compositionally biased region" description="Basic and acidic residues" evidence="28">
    <location>
        <begin position="1041"/>
        <end position="1050"/>
    </location>
</feature>
<sequence>MIPTKMLTYRGPDGGTHSQTVSHTRRRKKSIGELFQKGYRVRTTHGQVSVKEDEDGICHSLSSCFHVISYWGLRFLRALRLIQFSEILQFLNILKTSNSIKLVNLCSIFISTWLTAAGFIHLVENSGDPWENFQNSQALSYWECVYLLMVTMSTVGYGDVYAKTTLGRLFMVFFILGGLAMFASYVPEIIELIGNRKKYGGSYSAVNGRKPCLLATCQKLLLSSLIGRNMEGVITRPEAESTSWDDVNVEIVFLHNISPNLELEALFKRHFTQVEFYQGSVLNPHDLARVKIESADACLILANKYCADPDAEDASNIMRVISIKNYHPKIRIITQMLQYHNKAHLLNIPSWNWKEGDDAICLAELKLGFIAQSCLAQGLSTMLANLFSMRSFIKIEEDTWQKYYLEGVANEMYTEYLSSAFVGMSFPVICELCYVKLKLLLIAIEYKSDQRECSTLINPGNHVKMQEGTLGFFIASDAKEVKRALFYCKACHDDISDPKRIKKCGCKKSKTAAYKKIRLACCFDCSRSERDCSCMPVNVRCNMDSPRRDIPLSAVSVNDCSATLRASKNSYNGYIKSIEEDQQLALSPKKKQRNGGMRNSPNSSPKIMRHDPLVIPGNDQMESMDENIKKYDSTGMFHWCPSKDIEKVILTRSEAAMTVLSGHVVVCIFGDVKSALIGLRNFVMPLRASNFHYHELKHIVFVGSLEYLKREWETLHNFPKVSILPGTPLSRADLRAVNINLCDMCVILSANQNNIDDASLQDKECILASLNIKSMLFDDSIGVLQANSQGFTPPGMDRSSPENSPVHGLVRQTSVTTGANIPIITELVNDSNVQFLDQDDDDDPDTELYLTQPFACGTAFAVSVLDSLMSATYFNDNILTLIRTLVTGGATPELEGLLAEENALRGGYSTPQTLANRDRCRVAQLALYDGPFADLGDGGCYGDLFCKALKTYNMLCFGIYRLRDAHLNQQSQCTKRYVITNPPYAFELVPSDLIFCLMQFDHNAGQSRTSLSHSSHSSHSSSKKSSSVHSIPTTNRTNRVKSRDSRDKQNATRMSRVGQEKTWFTDEPEDTHLRTIQIKPVNTLSINQVIQFKSTSSLIPPIREAEDEC</sequence>
<evidence type="ECO:0000313" key="31">
    <source>
        <dbReference type="EMBL" id="KAJ4940433.1"/>
    </source>
</evidence>
<comment type="subcellular location">
    <subcellularLocation>
        <location evidence="1">Cell membrane</location>
        <topology evidence="1">Multi-pass membrane protein</topology>
    </subcellularLocation>
</comment>
<dbReference type="GO" id="GO:0034702">
    <property type="term" value="C:monoatomic ion channel complex"/>
    <property type="evidence" value="ECO:0007669"/>
    <property type="project" value="UniProtKB-KW"/>
</dbReference>
<evidence type="ECO:0000256" key="2">
    <source>
        <dbReference type="ARBA" id="ARBA00008648"/>
    </source>
</evidence>
<evidence type="ECO:0000256" key="5">
    <source>
        <dbReference type="ARBA" id="ARBA00022475"/>
    </source>
</evidence>
<dbReference type="InterPro" id="IPR048735">
    <property type="entry name" value="Slowpoke-like_C"/>
</dbReference>
<evidence type="ECO:0000256" key="15">
    <source>
        <dbReference type="ARBA" id="ARBA00023065"/>
    </source>
</evidence>
<evidence type="ECO:0000256" key="21">
    <source>
        <dbReference type="ARBA" id="ARBA00030326"/>
    </source>
</evidence>
<keyword evidence="12" id="KW-0851">Voltage-gated channel</keyword>
<evidence type="ECO:0000256" key="22">
    <source>
        <dbReference type="ARBA" id="ARBA00030518"/>
    </source>
</evidence>
<evidence type="ECO:0000313" key="32">
    <source>
        <dbReference type="Proteomes" id="UP001219934"/>
    </source>
</evidence>
<dbReference type="PANTHER" id="PTHR10027:SF33">
    <property type="entry name" value="CALCIUM-ACTIVATED POTASSIUM CHANNEL SUBUNIT ALPHA-1-RELATED"/>
    <property type="match status" value="1"/>
</dbReference>
<comment type="similarity">
    <text evidence="2">Belongs to the potassium channel family. Calcium-activated (TC 1.A.1.3) subfamily. KCa1.1/KCNMA1 sub-subfamily.</text>
</comment>